<name>A0A8T2UP96_CERRI</name>
<feature type="compositionally biased region" description="Basic and acidic residues" evidence="1">
    <location>
        <begin position="23"/>
        <end position="36"/>
    </location>
</feature>
<proteinExistence type="predicted"/>
<keyword evidence="3" id="KW-1185">Reference proteome</keyword>
<dbReference type="Proteomes" id="UP000825935">
    <property type="component" value="Chromosome 6"/>
</dbReference>
<organism evidence="2 3">
    <name type="scientific">Ceratopteris richardii</name>
    <name type="common">Triangle waterfern</name>
    <dbReference type="NCBI Taxonomy" id="49495"/>
    <lineage>
        <taxon>Eukaryota</taxon>
        <taxon>Viridiplantae</taxon>
        <taxon>Streptophyta</taxon>
        <taxon>Embryophyta</taxon>
        <taxon>Tracheophyta</taxon>
        <taxon>Polypodiopsida</taxon>
        <taxon>Polypodiidae</taxon>
        <taxon>Polypodiales</taxon>
        <taxon>Pteridineae</taxon>
        <taxon>Pteridaceae</taxon>
        <taxon>Parkerioideae</taxon>
        <taxon>Ceratopteris</taxon>
    </lineage>
</organism>
<sequence>MSFICTKKQAGTMTPMAGTGHARSPDRQQMADKESLKTSSTLEDSAFQVWTDQEHGKAFILQTEVFGPIDARFSRICQKEQRADRMSNHLSFIENKENIDPTSFPNQGCIPCPWLPRSPLQDITILIQTLKAPDSVNKARVPSSISELIEASRRNKMRKGSDAMTSQMIQIR</sequence>
<evidence type="ECO:0000313" key="3">
    <source>
        <dbReference type="Proteomes" id="UP000825935"/>
    </source>
</evidence>
<comment type="caution">
    <text evidence="2">The sequence shown here is derived from an EMBL/GenBank/DDBJ whole genome shotgun (WGS) entry which is preliminary data.</text>
</comment>
<reference evidence="2" key="1">
    <citation type="submission" date="2021-08" db="EMBL/GenBank/DDBJ databases">
        <title>WGS assembly of Ceratopteris richardii.</title>
        <authorList>
            <person name="Marchant D.B."/>
            <person name="Chen G."/>
            <person name="Jenkins J."/>
            <person name="Shu S."/>
            <person name="Leebens-Mack J."/>
            <person name="Grimwood J."/>
            <person name="Schmutz J."/>
            <person name="Soltis P."/>
            <person name="Soltis D."/>
            <person name="Chen Z.-H."/>
        </authorList>
    </citation>
    <scope>NUCLEOTIDE SEQUENCE</scope>
    <source>
        <strain evidence="2">Whitten #5841</strain>
        <tissue evidence="2">Leaf</tissue>
    </source>
</reference>
<protein>
    <submittedName>
        <fullName evidence="2">Uncharacterized protein</fullName>
    </submittedName>
</protein>
<dbReference type="EMBL" id="CM035411">
    <property type="protein sequence ID" value="KAH7435204.1"/>
    <property type="molecule type" value="Genomic_DNA"/>
</dbReference>
<gene>
    <name evidence="2" type="ORF">KP509_06G054500</name>
</gene>
<dbReference type="AlphaFoldDB" id="A0A8T2UP96"/>
<feature type="region of interest" description="Disordered" evidence="1">
    <location>
        <begin position="1"/>
        <end position="39"/>
    </location>
</feature>
<evidence type="ECO:0000256" key="1">
    <source>
        <dbReference type="SAM" id="MobiDB-lite"/>
    </source>
</evidence>
<accession>A0A8T2UP96</accession>
<evidence type="ECO:0000313" key="2">
    <source>
        <dbReference type="EMBL" id="KAH7435204.1"/>
    </source>
</evidence>